<name>A0ABX2ATC5_9BACT</name>
<dbReference type="GeneID" id="82157427"/>
<dbReference type="Proteomes" id="UP001193734">
    <property type="component" value="Unassembled WGS sequence"/>
</dbReference>
<accession>A0ABX2ATC5</accession>
<proteinExistence type="predicted"/>
<evidence type="ECO:0000313" key="1">
    <source>
        <dbReference type="EMBL" id="NPE13992.1"/>
    </source>
</evidence>
<gene>
    <name evidence="1" type="ORF">HPS55_06570</name>
</gene>
<dbReference type="RefSeq" id="WP_172324781.1">
    <property type="nucleotide sequence ID" value="NZ_CASQWE010000002.1"/>
</dbReference>
<reference evidence="1 2" key="1">
    <citation type="submission" date="2020-05" db="EMBL/GenBank/DDBJ databases">
        <title>Distinct polysaccharide utilization as determinants for interspecies competition between intestinal Prevotella spp.</title>
        <authorList>
            <person name="Galvez E.J.C."/>
            <person name="Iljazovic A."/>
            <person name="Strowig T."/>
        </authorList>
    </citation>
    <scope>NUCLEOTIDE SEQUENCE [LARGE SCALE GENOMIC DNA]</scope>
    <source>
        <strain evidence="1 2">PROD</strain>
    </source>
</reference>
<keyword evidence="2" id="KW-1185">Reference proteome</keyword>
<evidence type="ECO:0000313" key="2">
    <source>
        <dbReference type="Proteomes" id="UP001193734"/>
    </source>
</evidence>
<organism evidence="1 2">
    <name type="scientific">Xylanibacter rodentium</name>
    <dbReference type="NCBI Taxonomy" id="2736289"/>
    <lineage>
        <taxon>Bacteria</taxon>
        <taxon>Pseudomonadati</taxon>
        <taxon>Bacteroidota</taxon>
        <taxon>Bacteroidia</taxon>
        <taxon>Bacteroidales</taxon>
        <taxon>Prevotellaceae</taxon>
        <taxon>Xylanibacter</taxon>
    </lineage>
</organism>
<dbReference type="EMBL" id="JABKKE010000009">
    <property type="protein sequence ID" value="NPE13992.1"/>
    <property type="molecule type" value="Genomic_DNA"/>
</dbReference>
<sequence>MSTDSMMRETQRKINEATIDMDTEAYCWFMRELAEWCQTQADMQEYRDDVVYDENE</sequence>
<comment type="caution">
    <text evidence="1">The sequence shown here is derived from an EMBL/GenBank/DDBJ whole genome shotgun (WGS) entry which is preliminary data.</text>
</comment>
<protein>
    <submittedName>
        <fullName evidence="1">Uncharacterized protein</fullName>
    </submittedName>
</protein>